<accession>A0A835HC96</accession>
<dbReference type="Proteomes" id="UP000631114">
    <property type="component" value="Unassembled WGS sequence"/>
</dbReference>
<proteinExistence type="predicted"/>
<evidence type="ECO:0000313" key="1">
    <source>
        <dbReference type="EMBL" id="KAF9595677.1"/>
    </source>
</evidence>
<reference evidence="1 2" key="1">
    <citation type="submission" date="2020-10" db="EMBL/GenBank/DDBJ databases">
        <title>The Coptis chinensis genome and diversification of protoberbering-type alkaloids.</title>
        <authorList>
            <person name="Wang B."/>
            <person name="Shu S."/>
            <person name="Song C."/>
            <person name="Liu Y."/>
        </authorList>
    </citation>
    <scope>NUCLEOTIDE SEQUENCE [LARGE SCALE GENOMIC DNA]</scope>
    <source>
        <strain evidence="1">HL-2020</strain>
        <tissue evidence="1">Leaf</tissue>
    </source>
</reference>
<protein>
    <submittedName>
        <fullName evidence="1">Uncharacterized protein</fullName>
    </submittedName>
</protein>
<dbReference type="OrthoDB" id="1737172at2759"/>
<comment type="caution">
    <text evidence="1">The sequence shown here is derived from an EMBL/GenBank/DDBJ whole genome shotgun (WGS) entry which is preliminary data.</text>
</comment>
<dbReference type="AlphaFoldDB" id="A0A835HC96"/>
<name>A0A835HC96_9MAGN</name>
<dbReference type="EMBL" id="JADFTS010000007">
    <property type="protein sequence ID" value="KAF9595677.1"/>
    <property type="molecule type" value="Genomic_DNA"/>
</dbReference>
<feature type="non-terminal residue" evidence="1">
    <location>
        <position position="63"/>
    </location>
</feature>
<organism evidence="1 2">
    <name type="scientific">Coptis chinensis</name>
    <dbReference type="NCBI Taxonomy" id="261450"/>
    <lineage>
        <taxon>Eukaryota</taxon>
        <taxon>Viridiplantae</taxon>
        <taxon>Streptophyta</taxon>
        <taxon>Embryophyta</taxon>
        <taxon>Tracheophyta</taxon>
        <taxon>Spermatophyta</taxon>
        <taxon>Magnoliopsida</taxon>
        <taxon>Ranunculales</taxon>
        <taxon>Ranunculaceae</taxon>
        <taxon>Coptidoideae</taxon>
        <taxon>Coptis</taxon>
    </lineage>
</organism>
<gene>
    <name evidence="1" type="ORF">IFM89_002581</name>
</gene>
<sequence>MWEKAPPSERRDFSQDATWNLHRIFRFRFRESLKGEIGVFFPLIVLRSLDSSDGPLNQRASVL</sequence>
<keyword evidence="2" id="KW-1185">Reference proteome</keyword>
<evidence type="ECO:0000313" key="2">
    <source>
        <dbReference type="Proteomes" id="UP000631114"/>
    </source>
</evidence>